<proteinExistence type="predicted"/>
<dbReference type="InterPro" id="IPR023198">
    <property type="entry name" value="PGP-like_dom2"/>
</dbReference>
<dbReference type="GO" id="GO:0005829">
    <property type="term" value="C:cytosol"/>
    <property type="evidence" value="ECO:0007669"/>
    <property type="project" value="TreeGrafter"/>
</dbReference>
<keyword evidence="2" id="KW-1185">Reference proteome</keyword>
<dbReference type="EMBL" id="FNEK01000067">
    <property type="protein sequence ID" value="SDL09335.1"/>
    <property type="molecule type" value="Genomic_DNA"/>
</dbReference>
<evidence type="ECO:0000313" key="1">
    <source>
        <dbReference type="EMBL" id="SDL09335.1"/>
    </source>
</evidence>
<dbReference type="InterPro" id="IPR050155">
    <property type="entry name" value="HAD-like_hydrolase_sf"/>
</dbReference>
<dbReference type="GO" id="GO:0006281">
    <property type="term" value="P:DNA repair"/>
    <property type="evidence" value="ECO:0007669"/>
    <property type="project" value="TreeGrafter"/>
</dbReference>
<reference evidence="1 2" key="1">
    <citation type="submission" date="2016-10" db="EMBL/GenBank/DDBJ databases">
        <authorList>
            <person name="de Groot N.N."/>
        </authorList>
    </citation>
    <scope>NUCLEOTIDE SEQUENCE [LARGE SCALE GENOMIC DNA]</scope>
    <source>
        <strain evidence="1 2">DSM 25294</strain>
    </source>
</reference>
<dbReference type="PANTHER" id="PTHR43434:SF24">
    <property type="entry name" value="HYDROLASE-RELATED"/>
    <property type="match status" value="1"/>
</dbReference>
<dbReference type="InterPro" id="IPR023214">
    <property type="entry name" value="HAD_sf"/>
</dbReference>
<accession>A0A1G9H913</accession>
<evidence type="ECO:0000313" key="2">
    <source>
        <dbReference type="Proteomes" id="UP000199382"/>
    </source>
</evidence>
<organism evidence="1 2">
    <name type="scientific">Aliiruegeria lutimaris</name>
    <dbReference type="NCBI Taxonomy" id="571298"/>
    <lineage>
        <taxon>Bacteria</taxon>
        <taxon>Pseudomonadati</taxon>
        <taxon>Pseudomonadota</taxon>
        <taxon>Alphaproteobacteria</taxon>
        <taxon>Rhodobacterales</taxon>
        <taxon>Roseobacteraceae</taxon>
        <taxon>Aliiruegeria</taxon>
    </lineage>
</organism>
<dbReference type="RefSeq" id="WP_093162484.1">
    <property type="nucleotide sequence ID" value="NZ_FNEK01000067.1"/>
</dbReference>
<dbReference type="SFLD" id="SFLDG01129">
    <property type="entry name" value="C1.5:_HAD__Beta-PGM__Phosphata"/>
    <property type="match status" value="1"/>
</dbReference>
<sequence>MSDSEPLRLVVFDVDGTLIDSQAHIMAAMTLAFEAVGHPCPPRPQVLSMVGLSLAVMMPKLAPGLDAQGHDALAAAYKASFADIRMSGNPLETAPLFPGAREVLDHLLGRDDLLVGIATGKSRRGLDHLLEAHGLTGAFVTEQVADHHPSKPHPSMLFTAMAETGVEAPNAVMIGDTTFDIEMGRAAGLRTIGVGWGYHPTEALVAAGADEVVASYAALTPALHKIWEG</sequence>
<dbReference type="Proteomes" id="UP000199382">
    <property type="component" value="Unassembled WGS sequence"/>
</dbReference>
<dbReference type="Gene3D" id="3.40.50.1000">
    <property type="entry name" value="HAD superfamily/HAD-like"/>
    <property type="match status" value="1"/>
</dbReference>
<dbReference type="SFLD" id="SFLDG01135">
    <property type="entry name" value="C1.5.6:_HAD__Beta-PGM__Phospha"/>
    <property type="match status" value="1"/>
</dbReference>
<dbReference type="SUPFAM" id="SSF56784">
    <property type="entry name" value="HAD-like"/>
    <property type="match status" value="1"/>
</dbReference>
<dbReference type="Gene3D" id="1.10.150.240">
    <property type="entry name" value="Putative phosphatase, domain 2"/>
    <property type="match status" value="1"/>
</dbReference>
<gene>
    <name evidence="1" type="ORF">SAMN04488026_106714</name>
</gene>
<dbReference type="SFLD" id="SFLDS00003">
    <property type="entry name" value="Haloacid_Dehalogenase"/>
    <property type="match status" value="1"/>
</dbReference>
<dbReference type="AlphaFoldDB" id="A0A1G9H913"/>
<dbReference type="OrthoDB" id="9793014at2"/>
<dbReference type="InterPro" id="IPR041492">
    <property type="entry name" value="HAD_2"/>
</dbReference>
<dbReference type="STRING" id="571298.SAMN04488026_106714"/>
<dbReference type="InterPro" id="IPR036412">
    <property type="entry name" value="HAD-like_sf"/>
</dbReference>
<name>A0A1G9H913_9RHOB</name>
<dbReference type="PANTHER" id="PTHR43434">
    <property type="entry name" value="PHOSPHOGLYCOLATE PHOSPHATASE"/>
    <property type="match status" value="1"/>
</dbReference>
<protein>
    <submittedName>
        <fullName evidence="1">Phosphoglycolate phosphatase</fullName>
    </submittedName>
</protein>
<dbReference type="InterPro" id="IPR006439">
    <property type="entry name" value="HAD-SF_hydro_IA"/>
</dbReference>
<dbReference type="GO" id="GO:0008967">
    <property type="term" value="F:phosphoglycolate phosphatase activity"/>
    <property type="evidence" value="ECO:0007669"/>
    <property type="project" value="TreeGrafter"/>
</dbReference>
<dbReference type="Pfam" id="PF13419">
    <property type="entry name" value="HAD_2"/>
    <property type="match status" value="1"/>
</dbReference>
<dbReference type="NCBIfam" id="TIGR01549">
    <property type="entry name" value="HAD-SF-IA-v1"/>
    <property type="match status" value="1"/>
</dbReference>